<keyword evidence="2" id="KW-1003">Cell membrane</keyword>
<dbReference type="InterPro" id="IPR050638">
    <property type="entry name" value="AA-Vitamin_Transporters"/>
</dbReference>
<dbReference type="InterPro" id="IPR037185">
    <property type="entry name" value="EmrE-like"/>
</dbReference>
<dbReference type="RefSeq" id="WP_165292240.1">
    <property type="nucleotide sequence ID" value="NZ_JACOIJ010000014.1"/>
</dbReference>
<evidence type="ECO:0000256" key="1">
    <source>
        <dbReference type="ARBA" id="ARBA00004651"/>
    </source>
</evidence>
<keyword evidence="5 6" id="KW-0472">Membrane</keyword>
<accession>A0ABR7YEI3</accession>
<protein>
    <submittedName>
        <fullName evidence="8">EamA family transporter</fullName>
    </submittedName>
</protein>
<gene>
    <name evidence="8" type="ORF">H8B04_09085</name>
</gene>
<feature type="domain" description="EamA" evidence="7">
    <location>
        <begin position="6"/>
        <end position="142"/>
    </location>
</feature>
<reference evidence="8 9" key="1">
    <citation type="submission" date="2020-08" db="EMBL/GenBank/DDBJ databases">
        <title>Sphingobacterium sp. DN04309 isolated from aquaculture water.</title>
        <authorList>
            <person name="Zhang M."/>
        </authorList>
    </citation>
    <scope>NUCLEOTIDE SEQUENCE [LARGE SCALE GENOMIC DNA]</scope>
    <source>
        <strain evidence="8 9">DN04309</strain>
    </source>
</reference>
<proteinExistence type="predicted"/>
<dbReference type="InterPro" id="IPR000620">
    <property type="entry name" value="EamA_dom"/>
</dbReference>
<dbReference type="Proteomes" id="UP000651271">
    <property type="component" value="Unassembled WGS sequence"/>
</dbReference>
<feature type="transmembrane region" description="Helical" evidence="6">
    <location>
        <begin position="218"/>
        <end position="238"/>
    </location>
</feature>
<dbReference type="EMBL" id="JACOIJ010000014">
    <property type="protein sequence ID" value="MBD1429723.1"/>
    <property type="molecule type" value="Genomic_DNA"/>
</dbReference>
<feature type="transmembrane region" description="Helical" evidence="6">
    <location>
        <begin position="71"/>
        <end position="90"/>
    </location>
</feature>
<feature type="transmembrane region" description="Helical" evidence="6">
    <location>
        <begin position="273"/>
        <end position="291"/>
    </location>
</feature>
<feature type="transmembrane region" description="Helical" evidence="6">
    <location>
        <begin position="39"/>
        <end position="59"/>
    </location>
</feature>
<evidence type="ECO:0000256" key="3">
    <source>
        <dbReference type="ARBA" id="ARBA00022692"/>
    </source>
</evidence>
<feature type="transmembrane region" description="Helical" evidence="6">
    <location>
        <begin position="130"/>
        <end position="146"/>
    </location>
</feature>
<feature type="transmembrane region" description="Helical" evidence="6">
    <location>
        <begin position="188"/>
        <end position="206"/>
    </location>
</feature>
<evidence type="ECO:0000256" key="2">
    <source>
        <dbReference type="ARBA" id="ARBA00022475"/>
    </source>
</evidence>
<evidence type="ECO:0000256" key="6">
    <source>
        <dbReference type="SAM" id="Phobius"/>
    </source>
</evidence>
<evidence type="ECO:0000313" key="9">
    <source>
        <dbReference type="Proteomes" id="UP000651271"/>
    </source>
</evidence>
<feature type="domain" description="EamA" evidence="7">
    <location>
        <begin position="156"/>
        <end position="290"/>
    </location>
</feature>
<evidence type="ECO:0000256" key="4">
    <source>
        <dbReference type="ARBA" id="ARBA00022989"/>
    </source>
</evidence>
<evidence type="ECO:0000256" key="5">
    <source>
        <dbReference type="ARBA" id="ARBA00023136"/>
    </source>
</evidence>
<dbReference type="PANTHER" id="PTHR32322">
    <property type="entry name" value="INNER MEMBRANE TRANSPORTER"/>
    <property type="match status" value="1"/>
</dbReference>
<evidence type="ECO:0000313" key="8">
    <source>
        <dbReference type="EMBL" id="MBD1429723.1"/>
    </source>
</evidence>
<dbReference type="PANTHER" id="PTHR32322:SF18">
    <property type="entry name" value="S-ADENOSYLMETHIONINE_S-ADENOSYLHOMOCYSTEINE TRANSPORTER"/>
    <property type="match status" value="1"/>
</dbReference>
<keyword evidence="9" id="KW-1185">Reference proteome</keyword>
<comment type="caution">
    <text evidence="8">The sequence shown here is derived from an EMBL/GenBank/DDBJ whole genome shotgun (WGS) entry which is preliminary data.</text>
</comment>
<dbReference type="Gene3D" id="1.10.3730.20">
    <property type="match status" value="1"/>
</dbReference>
<organism evidence="8 9">
    <name type="scientific">Sphingobacterium litopenaei</name>
    <dbReference type="NCBI Taxonomy" id="2763500"/>
    <lineage>
        <taxon>Bacteria</taxon>
        <taxon>Pseudomonadati</taxon>
        <taxon>Bacteroidota</taxon>
        <taxon>Sphingobacteriia</taxon>
        <taxon>Sphingobacteriales</taxon>
        <taxon>Sphingobacteriaceae</taxon>
        <taxon>Sphingobacterium</taxon>
    </lineage>
</organism>
<name>A0ABR7YEI3_9SPHI</name>
<feature type="transmembrane region" description="Helical" evidence="6">
    <location>
        <begin position="96"/>
        <end position="118"/>
    </location>
</feature>
<keyword evidence="4 6" id="KW-1133">Transmembrane helix</keyword>
<evidence type="ECO:0000259" key="7">
    <source>
        <dbReference type="Pfam" id="PF00892"/>
    </source>
</evidence>
<sequence>MKRLQGAIAVFVGAASFGVLSTFVKKAYAAGFSLGEVTGVQALLGMLILWILFGLMKGGKADFSKYPRHTAAWKIMLAGVSTGVVSVIYYKCVQLVPASIAIVLLMQFIWIGALINFLVFKQKPNKKQTIGIVLILIATLFATGALESSIQDISPLGILYGLLAALAYSIFIMVNGKVGNDYPPVQKSALMVTGACIMIFAVLQPFSLLQTTVDFQIYKYGILLAVFGTVLPPFLFAFGMPKIDLALGSILSAVELPVAVMMSYFVLHENVSVIQWFGVAFILAVVVWINYRKKSEPLQ</sequence>
<feature type="transmembrane region" description="Helical" evidence="6">
    <location>
        <begin position="158"/>
        <end position="176"/>
    </location>
</feature>
<dbReference type="Pfam" id="PF00892">
    <property type="entry name" value="EamA"/>
    <property type="match status" value="2"/>
</dbReference>
<feature type="transmembrane region" description="Helical" evidence="6">
    <location>
        <begin position="245"/>
        <end position="267"/>
    </location>
</feature>
<dbReference type="SUPFAM" id="SSF103481">
    <property type="entry name" value="Multidrug resistance efflux transporter EmrE"/>
    <property type="match status" value="2"/>
</dbReference>
<comment type="subcellular location">
    <subcellularLocation>
        <location evidence="1">Cell membrane</location>
        <topology evidence="1">Multi-pass membrane protein</topology>
    </subcellularLocation>
</comment>
<keyword evidence="3 6" id="KW-0812">Transmembrane</keyword>